<evidence type="ECO:0000313" key="3">
    <source>
        <dbReference type="Proteomes" id="UP000005220"/>
    </source>
</evidence>
<feature type="region of interest" description="Disordered" evidence="1">
    <location>
        <begin position="488"/>
        <end position="518"/>
    </location>
</feature>
<dbReference type="GeneID" id="13886654"/>
<keyword evidence="3" id="KW-1185">Reference proteome</keyword>
<feature type="region of interest" description="Disordered" evidence="1">
    <location>
        <begin position="110"/>
        <end position="147"/>
    </location>
</feature>
<evidence type="ECO:0000313" key="2">
    <source>
        <dbReference type="EMBL" id="CCF60465.1"/>
    </source>
</evidence>
<dbReference type="OrthoDB" id="5572844at2759"/>
<dbReference type="Proteomes" id="UP000005220">
    <property type="component" value="Chromosome 11"/>
</dbReference>
<dbReference type="InterPro" id="IPR018608">
    <property type="entry name" value="Gti1/Pac2"/>
</dbReference>
<dbReference type="AlphaFoldDB" id="H2B1G5"/>
<sequence length="574" mass="63975">MDIKPTFRGYIKDEKDALLIFQAIVENKLKHVPRRPYEIERPYLIVSGNIFVFIEEISGIKRWTDGINWSPSRISGKFLLYKELDRTFPNYSLYSKSAIPRINVPSITNTNCTNPSSGSSSSSNNTSNADISGHQKNDSTDNNVDMNPKISFPYPNLQVKYTGFIKKTISLKYKNPSSISAPIQNLHIVSYYLEDDINFSRLPTPSESLFFANISASKELVEALENSNLGNGRSSSTRNANPPFFKSSNNDKKTTSMISNETILPPRNPVRPINNSTNTLSQTFNYQTNFMQHPPQYHQPIIANSTNTYEYQYPSFTTHSSTSITGSQNFPLTYIQPQQPNHTIISPASNYQVDYRTSLQNNTQHSTSSNNNISTNTYLPTLSVGSNPNGDNLVNNSNHPMLSNKPLHPNYISPNNHIPHSQSTSLQSKMITQPMNMPYYGQNPVISSTFLYNSNNNNSSNISSTSTTASAVHLPSIMSNQNYSDGTNNLPVFSNHSSRPSSILLTQSAPSTPHSMPQQYQKPFALKQPISQLTQRNSALSASNTSTETNNGGNDKPANFFSLDKNNNGDKNKQ</sequence>
<name>H2B1G5_KAZAF</name>
<dbReference type="GO" id="GO:0003677">
    <property type="term" value="F:DNA binding"/>
    <property type="evidence" value="ECO:0007669"/>
    <property type="project" value="TreeGrafter"/>
</dbReference>
<proteinExistence type="predicted"/>
<feature type="region of interest" description="Disordered" evidence="1">
    <location>
        <begin position="531"/>
        <end position="574"/>
    </location>
</feature>
<evidence type="ECO:0000256" key="1">
    <source>
        <dbReference type="SAM" id="MobiDB-lite"/>
    </source>
</evidence>
<dbReference type="RefSeq" id="XP_003959600.1">
    <property type="nucleotide sequence ID" value="XM_003959551.1"/>
</dbReference>
<feature type="compositionally biased region" description="Polar residues" evidence="1">
    <location>
        <begin position="228"/>
        <end position="240"/>
    </location>
</feature>
<dbReference type="HOGENOM" id="CLU_474918_0_0_1"/>
<protein>
    <submittedName>
        <fullName evidence="2">Uncharacterized protein</fullName>
    </submittedName>
</protein>
<feature type="compositionally biased region" description="Low complexity" evidence="1">
    <location>
        <begin position="537"/>
        <end position="554"/>
    </location>
</feature>
<feature type="region of interest" description="Disordered" evidence="1">
    <location>
        <begin position="228"/>
        <end position="272"/>
    </location>
</feature>
<gene>
    <name evidence="2" type="primary">KAFR0K01100</name>
    <name evidence="2" type="ORF">KAFR_0K01100</name>
</gene>
<feature type="compositionally biased region" description="Low complexity" evidence="1">
    <location>
        <begin position="110"/>
        <end position="128"/>
    </location>
</feature>
<dbReference type="InParanoid" id="H2B1G5"/>
<dbReference type="EMBL" id="HE650831">
    <property type="protein sequence ID" value="CCF60465.1"/>
    <property type="molecule type" value="Genomic_DNA"/>
</dbReference>
<dbReference type="FunCoup" id="H2B1G5">
    <property type="interactions" value="160"/>
</dbReference>
<reference evidence="2 3" key="1">
    <citation type="journal article" date="2011" name="Proc. Natl. Acad. Sci. U.S.A.">
        <title>Evolutionary erosion of yeast sex chromosomes by mating-type switching accidents.</title>
        <authorList>
            <person name="Gordon J.L."/>
            <person name="Armisen D."/>
            <person name="Proux-Wera E."/>
            <person name="Oheigeartaigh S.S."/>
            <person name="Byrne K.P."/>
            <person name="Wolfe K.H."/>
        </authorList>
    </citation>
    <scope>NUCLEOTIDE SEQUENCE [LARGE SCALE GENOMIC DNA]</scope>
    <source>
        <strain evidence="3">ATCC 22294 / BCRC 22015 / CBS 2517 / CECT 1963 / NBRC 1671 / NRRL Y-8276</strain>
    </source>
</reference>
<dbReference type="PANTHER" id="PTHR28027:SF2">
    <property type="entry name" value="TRANSCRIPTIONAL REGULATOR MIT1"/>
    <property type="match status" value="1"/>
</dbReference>
<dbReference type="KEGG" id="kaf:KAFR_0K01100"/>
<organism evidence="2 3">
    <name type="scientific">Kazachstania africana (strain ATCC 22294 / BCRC 22015 / CBS 2517 / CECT 1963 / NBRC 1671 / NRRL Y-8276)</name>
    <name type="common">Yeast</name>
    <name type="synonym">Kluyveromyces africanus</name>
    <dbReference type="NCBI Taxonomy" id="1071382"/>
    <lineage>
        <taxon>Eukaryota</taxon>
        <taxon>Fungi</taxon>
        <taxon>Dikarya</taxon>
        <taxon>Ascomycota</taxon>
        <taxon>Saccharomycotina</taxon>
        <taxon>Saccharomycetes</taxon>
        <taxon>Saccharomycetales</taxon>
        <taxon>Saccharomycetaceae</taxon>
        <taxon>Kazachstania</taxon>
    </lineage>
</organism>
<dbReference type="PANTHER" id="PTHR28027">
    <property type="entry name" value="TRANSCRIPTIONAL REGULATOR MIT1"/>
    <property type="match status" value="1"/>
</dbReference>
<dbReference type="eggNOG" id="KOG4476">
    <property type="taxonomic scope" value="Eukaryota"/>
</dbReference>
<accession>H2B1G5</accession>
<dbReference type="Pfam" id="PF09729">
    <property type="entry name" value="Gti1_Pac2"/>
    <property type="match status" value="1"/>
</dbReference>